<comment type="subcellular location">
    <subcellularLocation>
        <location evidence="1">Membrane</location>
        <topology evidence="1">Multi-pass membrane protein</topology>
    </subcellularLocation>
</comment>
<dbReference type="InterPro" id="IPR027470">
    <property type="entry name" value="Cation_efflux_CTD"/>
</dbReference>
<protein>
    <submittedName>
        <fullName evidence="12">Cation transporter</fullName>
    </submittedName>
</protein>
<gene>
    <name evidence="12" type="ORF">B1812_20295</name>
</gene>
<accession>A0A1W6MZR9</accession>
<evidence type="ECO:0000256" key="1">
    <source>
        <dbReference type="ARBA" id="ARBA00004141"/>
    </source>
</evidence>
<keyword evidence="8 9" id="KW-0472">Membrane</keyword>
<feature type="transmembrane region" description="Helical" evidence="9">
    <location>
        <begin position="21"/>
        <end position="44"/>
    </location>
</feature>
<dbReference type="InterPro" id="IPR050681">
    <property type="entry name" value="CDF/SLC30A"/>
</dbReference>
<feature type="transmembrane region" description="Helical" evidence="9">
    <location>
        <begin position="87"/>
        <end position="109"/>
    </location>
</feature>
<evidence type="ECO:0000256" key="5">
    <source>
        <dbReference type="ARBA" id="ARBA00022906"/>
    </source>
</evidence>
<keyword evidence="3" id="KW-0813">Transport</keyword>
<feature type="transmembrane region" description="Helical" evidence="9">
    <location>
        <begin position="56"/>
        <end position="75"/>
    </location>
</feature>
<dbReference type="Pfam" id="PF16916">
    <property type="entry name" value="ZT_dimer"/>
    <property type="match status" value="1"/>
</dbReference>
<dbReference type="InterPro" id="IPR027469">
    <property type="entry name" value="Cation_efflux_TMD_sf"/>
</dbReference>
<evidence type="ECO:0000256" key="6">
    <source>
        <dbReference type="ARBA" id="ARBA00022989"/>
    </source>
</evidence>
<dbReference type="AlphaFoldDB" id="A0A1W6MZR9"/>
<dbReference type="Proteomes" id="UP000193978">
    <property type="component" value="Chromosome"/>
</dbReference>
<reference evidence="12 13" key="1">
    <citation type="submission" date="2017-02" db="EMBL/GenBank/DDBJ databases">
        <authorList>
            <person name="Peterson S.W."/>
        </authorList>
    </citation>
    <scope>NUCLEOTIDE SEQUENCE [LARGE SCALE GENOMIC DNA]</scope>
    <source>
        <strain evidence="12 13">S285</strain>
    </source>
</reference>
<dbReference type="Pfam" id="PF01545">
    <property type="entry name" value="Cation_efflux"/>
    <property type="match status" value="1"/>
</dbReference>
<name>A0A1W6MZR9_9HYPH</name>
<dbReference type="InterPro" id="IPR002524">
    <property type="entry name" value="Cation_efflux"/>
</dbReference>
<dbReference type="KEGG" id="mbry:B1812_20295"/>
<keyword evidence="7" id="KW-0406">Ion transport</keyword>
<evidence type="ECO:0000256" key="4">
    <source>
        <dbReference type="ARBA" id="ARBA00022692"/>
    </source>
</evidence>
<feature type="transmembrane region" description="Helical" evidence="9">
    <location>
        <begin position="129"/>
        <end position="148"/>
    </location>
</feature>
<organism evidence="12 13">
    <name type="scientific">Methylocystis bryophila</name>
    <dbReference type="NCBI Taxonomy" id="655015"/>
    <lineage>
        <taxon>Bacteria</taxon>
        <taxon>Pseudomonadati</taxon>
        <taxon>Pseudomonadota</taxon>
        <taxon>Alphaproteobacteria</taxon>
        <taxon>Hyphomicrobiales</taxon>
        <taxon>Methylocystaceae</taxon>
        <taxon>Methylocystis</taxon>
    </lineage>
</organism>
<evidence type="ECO:0000256" key="7">
    <source>
        <dbReference type="ARBA" id="ARBA00023065"/>
    </source>
</evidence>
<dbReference type="STRING" id="655015.B1812_20295"/>
<dbReference type="SUPFAM" id="SSF160240">
    <property type="entry name" value="Cation efflux protein cytoplasmic domain-like"/>
    <property type="match status" value="1"/>
</dbReference>
<dbReference type="SUPFAM" id="SSF161111">
    <property type="entry name" value="Cation efflux protein transmembrane domain-like"/>
    <property type="match status" value="1"/>
</dbReference>
<keyword evidence="4 9" id="KW-0812">Transmembrane</keyword>
<evidence type="ECO:0000256" key="2">
    <source>
        <dbReference type="ARBA" id="ARBA00008873"/>
    </source>
</evidence>
<dbReference type="EMBL" id="CP019948">
    <property type="protein sequence ID" value="ARN83036.1"/>
    <property type="molecule type" value="Genomic_DNA"/>
</dbReference>
<evidence type="ECO:0000256" key="3">
    <source>
        <dbReference type="ARBA" id="ARBA00022448"/>
    </source>
</evidence>
<dbReference type="InterPro" id="IPR058533">
    <property type="entry name" value="Cation_efflux_TM"/>
</dbReference>
<dbReference type="PANTHER" id="PTHR11562">
    <property type="entry name" value="CATION EFFLUX PROTEIN/ ZINC TRANSPORTER"/>
    <property type="match status" value="1"/>
</dbReference>
<proteinExistence type="inferred from homology"/>
<dbReference type="GO" id="GO:0005886">
    <property type="term" value="C:plasma membrane"/>
    <property type="evidence" value="ECO:0007669"/>
    <property type="project" value="TreeGrafter"/>
</dbReference>
<evidence type="ECO:0000259" key="11">
    <source>
        <dbReference type="Pfam" id="PF16916"/>
    </source>
</evidence>
<keyword evidence="5" id="KW-0862">Zinc</keyword>
<evidence type="ECO:0000313" key="12">
    <source>
        <dbReference type="EMBL" id="ARN83036.1"/>
    </source>
</evidence>
<keyword evidence="13" id="KW-1185">Reference proteome</keyword>
<evidence type="ECO:0000313" key="13">
    <source>
        <dbReference type="Proteomes" id="UP000193978"/>
    </source>
</evidence>
<dbReference type="RefSeq" id="WP_085773181.1">
    <property type="nucleotide sequence ID" value="NZ_AP027149.1"/>
</dbReference>
<feature type="domain" description="Cation efflux protein cytoplasmic" evidence="11">
    <location>
        <begin position="225"/>
        <end position="294"/>
    </location>
</feature>
<dbReference type="GO" id="GO:0005385">
    <property type="term" value="F:zinc ion transmembrane transporter activity"/>
    <property type="evidence" value="ECO:0007669"/>
    <property type="project" value="TreeGrafter"/>
</dbReference>
<evidence type="ECO:0000256" key="9">
    <source>
        <dbReference type="SAM" id="Phobius"/>
    </source>
</evidence>
<dbReference type="OrthoDB" id="9809646at2"/>
<feature type="transmembrane region" description="Helical" evidence="9">
    <location>
        <begin position="187"/>
        <end position="209"/>
    </location>
</feature>
<comment type="similarity">
    <text evidence="2">Belongs to the cation diffusion facilitator (CDF) transporter (TC 2.A.4) family. SLC30A subfamily.</text>
</comment>
<keyword evidence="6 9" id="KW-1133">Transmembrane helix</keyword>
<dbReference type="InterPro" id="IPR036837">
    <property type="entry name" value="Cation_efflux_CTD_sf"/>
</dbReference>
<dbReference type="Gene3D" id="1.20.1510.10">
    <property type="entry name" value="Cation efflux protein transmembrane domain"/>
    <property type="match status" value="1"/>
</dbReference>
<sequence length="308" mass="32322">MAHTHHPSHHAHEHSHAPQDFSAAFAIGASLNLGLVIAQVVYGLRSNSLALISDGVHNFSDVLGLLLAWGGSWLATRRPTATRTYGYRRASILAALGNASLLLVATGGLLLEAAQRLVNAPPEVASGTVLWVALAGIVINTATALLFLRGRERDLNIRGAFIHMAGDAAVSAGVVVVALLIGQTGLFWLDPLASIAIGVVILWSSWGLLRDGLNLALDAVPAGVDPAAVAAYLASLDGVTEVHDLHIWGMSTTETALTAHLVRPGSQLDDVFLAMAAQELEHRFGIQHATIQIETGEGECRLAPANVV</sequence>
<feature type="domain" description="Cation efflux protein transmembrane" evidence="10">
    <location>
        <begin position="27"/>
        <end position="213"/>
    </location>
</feature>
<keyword evidence="5" id="KW-0864">Zinc transport</keyword>
<evidence type="ECO:0000256" key="8">
    <source>
        <dbReference type="ARBA" id="ARBA00023136"/>
    </source>
</evidence>
<evidence type="ECO:0000259" key="10">
    <source>
        <dbReference type="Pfam" id="PF01545"/>
    </source>
</evidence>
<dbReference type="NCBIfam" id="TIGR01297">
    <property type="entry name" value="CDF"/>
    <property type="match status" value="1"/>
</dbReference>
<dbReference type="PANTHER" id="PTHR11562:SF17">
    <property type="entry name" value="RE54080P-RELATED"/>
    <property type="match status" value="1"/>
</dbReference>
<feature type="transmembrane region" description="Helical" evidence="9">
    <location>
        <begin position="160"/>
        <end position="181"/>
    </location>
</feature>